<dbReference type="EMBL" id="VNJI01000005">
    <property type="protein sequence ID" value="TVY10903.1"/>
    <property type="molecule type" value="Genomic_DNA"/>
</dbReference>
<evidence type="ECO:0000313" key="6">
    <source>
        <dbReference type="Proteomes" id="UP000317036"/>
    </source>
</evidence>
<proteinExistence type="predicted"/>
<dbReference type="RefSeq" id="WP_144844277.1">
    <property type="nucleotide sequence ID" value="NZ_VNJI01000005.1"/>
</dbReference>
<dbReference type="OrthoDB" id="9813468at2"/>
<dbReference type="InterPro" id="IPR036388">
    <property type="entry name" value="WH-like_DNA-bd_sf"/>
</dbReference>
<dbReference type="Pfam" id="PF13377">
    <property type="entry name" value="Peripla_BP_3"/>
    <property type="match status" value="1"/>
</dbReference>
<sequence length="369" mass="41167">MSKKLKPKHEQLKEQILEWIHTGKFKPGDQLPTEHEIAELSAMSRQTVRQGIGALVQEGWLSRRQGSGTFVADGPGRKSTEVPTIGVMTTNISDYIFPEIVRGTESVLRRRGYRMLLSSTDNEKAKERDNLKQLLSSPIQGLIIEPTKSAQGNPNLDCYLSLDYSQIPYLMINERYAELDCPSVKVDDEQGGYLATKHLIDLGHRRIAGFFKTDDLQGVQRLKGFMRAHREHSVPLLPEAVVHYTTETKEHAPEAAATAMLLQGEERPTAFVCYNDQLAVRLFEAVRQAALRVPGDVSVVGFDDSFLATATEIKLTTISHPKAELGITAAELLLDLIEGQAERRGSDVVYRPELIVRESTHSLEAAKPR</sequence>
<dbReference type="CDD" id="cd07377">
    <property type="entry name" value="WHTH_GntR"/>
    <property type="match status" value="1"/>
</dbReference>
<accession>A0A559KFJ7</accession>
<keyword evidence="2" id="KW-0238">DNA-binding</keyword>
<dbReference type="SMART" id="SM00345">
    <property type="entry name" value="HTH_GNTR"/>
    <property type="match status" value="1"/>
</dbReference>
<dbReference type="Gene3D" id="1.10.10.10">
    <property type="entry name" value="Winged helix-like DNA-binding domain superfamily/Winged helix DNA-binding domain"/>
    <property type="match status" value="1"/>
</dbReference>
<name>A0A559KFJ7_9BACL</name>
<keyword evidence="6" id="KW-1185">Reference proteome</keyword>
<dbReference type="InterPro" id="IPR000524">
    <property type="entry name" value="Tscrpt_reg_HTH_GntR"/>
</dbReference>
<dbReference type="InterPro" id="IPR028082">
    <property type="entry name" value="Peripla_BP_I"/>
</dbReference>
<evidence type="ECO:0000313" key="5">
    <source>
        <dbReference type="EMBL" id="TVY10903.1"/>
    </source>
</evidence>
<dbReference type="InterPro" id="IPR046335">
    <property type="entry name" value="LacI/GalR-like_sensor"/>
</dbReference>
<dbReference type="Gene3D" id="3.40.50.2300">
    <property type="match status" value="2"/>
</dbReference>
<organism evidence="5 6">
    <name type="scientific">Paenibacillus cremeus</name>
    <dbReference type="NCBI Taxonomy" id="2163881"/>
    <lineage>
        <taxon>Bacteria</taxon>
        <taxon>Bacillati</taxon>
        <taxon>Bacillota</taxon>
        <taxon>Bacilli</taxon>
        <taxon>Bacillales</taxon>
        <taxon>Paenibacillaceae</taxon>
        <taxon>Paenibacillus</taxon>
    </lineage>
</organism>
<evidence type="ECO:0000259" key="4">
    <source>
        <dbReference type="PROSITE" id="PS50949"/>
    </source>
</evidence>
<evidence type="ECO:0000256" key="3">
    <source>
        <dbReference type="ARBA" id="ARBA00023163"/>
    </source>
</evidence>
<protein>
    <submittedName>
        <fullName evidence="5">GntR family transcriptional regulator</fullName>
    </submittedName>
</protein>
<dbReference type="SUPFAM" id="SSF46785">
    <property type="entry name" value="Winged helix' DNA-binding domain"/>
    <property type="match status" value="1"/>
</dbReference>
<dbReference type="SUPFAM" id="SSF53822">
    <property type="entry name" value="Periplasmic binding protein-like I"/>
    <property type="match status" value="1"/>
</dbReference>
<dbReference type="GO" id="GO:0000976">
    <property type="term" value="F:transcription cis-regulatory region binding"/>
    <property type="evidence" value="ECO:0007669"/>
    <property type="project" value="TreeGrafter"/>
</dbReference>
<comment type="caution">
    <text evidence="5">The sequence shown here is derived from an EMBL/GenBank/DDBJ whole genome shotgun (WGS) entry which is preliminary data.</text>
</comment>
<reference evidence="5 6" key="1">
    <citation type="submission" date="2019-07" db="EMBL/GenBank/DDBJ databases">
        <authorList>
            <person name="Kim J."/>
        </authorList>
    </citation>
    <scope>NUCLEOTIDE SEQUENCE [LARGE SCALE GENOMIC DNA]</scope>
    <source>
        <strain evidence="5 6">JC52</strain>
    </source>
</reference>
<evidence type="ECO:0000256" key="2">
    <source>
        <dbReference type="ARBA" id="ARBA00023125"/>
    </source>
</evidence>
<keyword evidence="3" id="KW-0804">Transcription</keyword>
<dbReference type="Proteomes" id="UP000317036">
    <property type="component" value="Unassembled WGS sequence"/>
</dbReference>
<evidence type="ECO:0000256" key="1">
    <source>
        <dbReference type="ARBA" id="ARBA00023015"/>
    </source>
</evidence>
<dbReference type="PANTHER" id="PTHR30146">
    <property type="entry name" value="LACI-RELATED TRANSCRIPTIONAL REPRESSOR"/>
    <property type="match status" value="1"/>
</dbReference>
<keyword evidence="1" id="KW-0805">Transcription regulation</keyword>
<dbReference type="InterPro" id="IPR036390">
    <property type="entry name" value="WH_DNA-bd_sf"/>
</dbReference>
<dbReference type="PRINTS" id="PR00035">
    <property type="entry name" value="HTHGNTR"/>
</dbReference>
<dbReference type="CDD" id="cd01541">
    <property type="entry name" value="PBP1_AraR"/>
    <property type="match status" value="1"/>
</dbReference>
<gene>
    <name evidence="5" type="ORF">FPZ49_05320</name>
</gene>
<feature type="domain" description="HTH gntR-type" evidence="4">
    <location>
        <begin position="6"/>
        <end position="74"/>
    </location>
</feature>
<dbReference type="GO" id="GO:0003700">
    <property type="term" value="F:DNA-binding transcription factor activity"/>
    <property type="evidence" value="ECO:0007669"/>
    <property type="project" value="InterPro"/>
</dbReference>
<dbReference type="AlphaFoldDB" id="A0A559KFJ7"/>
<dbReference type="InterPro" id="IPR033532">
    <property type="entry name" value="AraR_ligand_bind_dom"/>
</dbReference>
<dbReference type="PANTHER" id="PTHR30146:SF150">
    <property type="entry name" value="ARABINOSE METABOLISM TRANSCRIPTIONAL REPRESSOR"/>
    <property type="match status" value="1"/>
</dbReference>
<dbReference type="PROSITE" id="PS50949">
    <property type="entry name" value="HTH_GNTR"/>
    <property type="match status" value="1"/>
</dbReference>
<dbReference type="Pfam" id="PF00392">
    <property type="entry name" value="GntR"/>
    <property type="match status" value="1"/>
</dbReference>